<feature type="transmembrane region" description="Helical" evidence="10">
    <location>
        <begin position="304"/>
        <end position="329"/>
    </location>
</feature>
<feature type="domain" description="Cation/H(+) antiporter C-terminal" evidence="13">
    <location>
        <begin position="701"/>
        <end position="844"/>
    </location>
</feature>
<dbReference type="InterPro" id="IPR057291">
    <property type="entry name" value="CHX17_2nd"/>
</dbReference>
<dbReference type="Pfam" id="PF00999">
    <property type="entry name" value="Na_H_Exchanger"/>
    <property type="match status" value="1"/>
</dbReference>
<feature type="transmembrane region" description="Helical" evidence="10">
    <location>
        <begin position="341"/>
        <end position="372"/>
    </location>
</feature>
<evidence type="ECO:0000256" key="10">
    <source>
        <dbReference type="SAM" id="Phobius"/>
    </source>
</evidence>
<dbReference type="GO" id="GO:0016020">
    <property type="term" value="C:membrane"/>
    <property type="evidence" value="ECO:0007669"/>
    <property type="project" value="UniProtKB-SubCell"/>
</dbReference>
<dbReference type="PANTHER" id="PTHR32468">
    <property type="entry name" value="CATION/H + ANTIPORTER"/>
    <property type="match status" value="1"/>
</dbReference>
<comment type="subcellular location">
    <subcellularLocation>
        <location evidence="1">Membrane</location>
        <topology evidence="1">Multi-pass membrane protein</topology>
    </subcellularLocation>
</comment>
<feature type="domain" description="Cation/H+ exchanger transmembrane" evidence="11">
    <location>
        <begin position="125"/>
        <end position="503"/>
    </location>
</feature>
<evidence type="ECO:0000259" key="13">
    <source>
        <dbReference type="Pfam" id="PF23259"/>
    </source>
</evidence>
<keyword evidence="5" id="KW-0630">Potassium</keyword>
<feature type="transmembrane region" description="Helical" evidence="10">
    <location>
        <begin position="202"/>
        <end position="225"/>
    </location>
</feature>
<dbReference type="PANTHER" id="PTHR32468:SF164">
    <property type="entry name" value="OS05G0485000 PROTEIN"/>
    <property type="match status" value="1"/>
</dbReference>
<proteinExistence type="inferred from homology"/>
<evidence type="ECO:0000256" key="5">
    <source>
        <dbReference type="ARBA" id="ARBA00022958"/>
    </source>
</evidence>
<dbReference type="AlphaFoldDB" id="A0A8B8PS13"/>
<dbReference type="GO" id="GO:0006885">
    <property type="term" value="P:regulation of pH"/>
    <property type="evidence" value="ECO:0007669"/>
    <property type="project" value="TreeGrafter"/>
</dbReference>
<dbReference type="InterPro" id="IPR038770">
    <property type="entry name" value="Na+/solute_symporter_sf"/>
</dbReference>
<feature type="transmembrane region" description="Helical" evidence="10">
    <location>
        <begin position="426"/>
        <end position="445"/>
    </location>
</feature>
<keyword evidence="14" id="KW-1185">Reference proteome</keyword>
<evidence type="ECO:0000256" key="4">
    <source>
        <dbReference type="ARBA" id="ARBA00022692"/>
    </source>
</evidence>
<evidence type="ECO:0000256" key="2">
    <source>
        <dbReference type="ARBA" id="ARBA00022448"/>
    </source>
</evidence>
<protein>
    <submittedName>
        <fullName evidence="15">Cation/H(+) antiporter 15-like isoform X1</fullName>
    </submittedName>
</protein>
<name>A0A8B8PS13_9MYRT</name>
<evidence type="ECO:0000313" key="14">
    <source>
        <dbReference type="Proteomes" id="UP000827889"/>
    </source>
</evidence>
<accession>A0A8B8PS13</accession>
<keyword evidence="7" id="KW-0406">Ion transport</keyword>
<dbReference type="Pfam" id="PF23259">
    <property type="entry name" value="CHX17_C"/>
    <property type="match status" value="1"/>
</dbReference>
<evidence type="ECO:0000256" key="6">
    <source>
        <dbReference type="ARBA" id="ARBA00022989"/>
    </source>
</evidence>
<evidence type="ECO:0000313" key="15">
    <source>
        <dbReference type="RefSeq" id="XP_030537565.2"/>
    </source>
</evidence>
<comment type="similarity">
    <text evidence="9">Belongs to the monovalent cation:proton antiporter 2 (CPA2) transporter (TC 2.A.37) family. CHX (TC 2.A.37.4) subfamily.</text>
</comment>
<feature type="transmembrane region" description="Helical" evidence="10">
    <location>
        <begin position="138"/>
        <end position="158"/>
    </location>
</feature>
<dbReference type="InterPro" id="IPR006153">
    <property type="entry name" value="Cation/H_exchanger_TM"/>
</dbReference>
<evidence type="ECO:0000259" key="12">
    <source>
        <dbReference type="Pfam" id="PF23256"/>
    </source>
</evidence>
<dbReference type="Gene3D" id="1.20.1530.20">
    <property type="match status" value="1"/>
</dbReference>
<dbReference type="InterPro" id="IPR057290">
    <property type="entry name" value="CHX17_C"/>
</dbReference>
<feature type="domain" description="Cation/H(+) antiporter central" evidence="12">
    <location>
        <begin position="563"/>
        <end position="682"/>
    </location>
</feature>
<dbReference type="Proteomes" id="UP000827889">
    <property type="component" value="Chromosome 6"/>
</dbReference>
<keyword evidence="4 10" id="KW-0812">Transmembrane</keyword>
<keyword evidence="3" id="KW-0633">Potassium transport</keyword>
<dbReference type="KEGG" id="rarg:115746018"/>
<keyword evidence="2" id="KW-0813">Transport</keyword>
<dbReference type="InterPro" id="IPR050794">
    <property type="entry name" value="CPA2_transporter"/>
</dbReference>
<organism evidence="14 15">
    <name type="scientific">Rhodamnia argentea</name>
    <dbReference type="NCBI Taxonomy" id="178133"/>
    <lineage>
        <taxon>Eukaryota</taxon>
        <taxon>Viridiplantae</taxon>
        <taxon>Streptophyta</taxon>
        <taxon>Embryophyta</taxon>
        <taxon>Tracheophyta</taxon>
        <taxon>Spermatophyta</taxon>
        <taxon>Magnoliopsida</taxon>
        <taxon>eudicotyledons</taxon>
        <taxon>Gunneridae</taxon>
        <taxon>Pentapetalae</taxon>
        <taxon>rosids</taxon>
        <taxon>malvids</taxon>
        <taxon>Myrtales</taxon>
        <taxon>Myrtaceae</taxon>
        <taxon>Myrtoideae</taxon>
        <taxon>Myrteae</taxon>
        <taxon>Australasian group</taxon>
        <taxon>Rhodamnia</taxon>
    </lineage>
</organism>
<evidence type="ECO:0000256" key="7">
    <source>
        <dbReference type="ARBA" id="ARBA00023065"/>
    </source>
</evidence>
<keyword evidence="6 10" id="KW-1133">Transmembrane helix</keyword>
<feature type="transmembrane region" description="Helical" evidence="10">
    <location>
        <begin position="105"/>
        <end position="126"/>
    </location>
</feature>
<evidence type="ECO:0000256" key="9">
    <source>
        <dbReference type="ARBA" id="ARBA00038341"/>
    </source>
</evidence>
<dbReference type="GO" id="GO:1902600">
    <property type="term" value="P:proton transmembrane transport"/>
    <property type="evidence" value="ECO:0007669"/>
    <property type="project" value="InterPro"/>
</dbReference>
<dbReference type="GO" id="GO:0015297">
    <property type="term" value="F:antiporter activity"/>
    <property type="evidence" value="ECO:0007669"/>
    <property type="project" value="InterPro"/>
</dbReference>
<dbReference type="RefSeq" id="XP_030537565.2">
    <property type="nucleotide sequence ID" value="XM_030681705.2"/>
</dbReference>
<feature type="transmembrane region" description="Helical" evidence="10">
    <location>
        <begin position="392"/>
        <end position="414"/>
    </location>
</feature>
<reference evidence="15" key="1">
    <citation type="submission" date="2025-08" db="UniProtKB">
        <authorList>
            <consortium name="RefSeq"/>
        </authorList>
    </citation>
    <scope>IDENTIFICATION</scope>
    <source>
        <tissue evidence="15">Leaf</tissue>
    </source>
</reference>
<dbReference type="GO" id="GO:0012505">
    <property type="term" value="C:endomembrane system"/>
    <property type="evidence" value="ECO:0007669"/>
    <property type="project" value="TreeGrafter"/>
</dbReference>
<dbReference type="GO" id="GO:0006813">
    <property type="term" value="P:potassium ion transport"/>
    <property type="evidence" value="ECO:0007669"/>
    <property type="project" value="UniProtKB-KW"/>
</dbReference>
<evidence type="ECO:0000256" key="1">
    <source>
        <dbReference type="ARBA" id="ARBA00004141"/>
    </source>
</evidence>
<evidence type="ECO:0000256" key="8">
    <source>
        <dbReference type="ARBA" id="ARBA00023136"/>
    </source>
</evidence>
<dbReference type="GeneID" id="115746018"/>
<keyword evidence="8 10" id="KW-0472">Membrane</keyword>
<gene>
    <name evidence="15" type="primary">LOC115746018</name>
</gene>
<evidence type="ECO:0000256" key="3">
    <source>
        <dbReference type="ARBA" id="ARBA00022538"/>
    </source>
</evidence>
<dbReference type="Pfam" id="PF23256">
    <property type="entry name" value="CHX17_2nd"/>
    <property type="match status" value="1"/>
</dbReference>
<evidence type="ECO:0000259" key="11">
    <source>
        <dbReference type="Pfam" id="PF00999"/>
    </source>
</evidence>
<sequence length="863" mass="95374">MSRSLSLSLSLSLSRFPPSVQRNVLLLQSFSAHISNASDKHFPPTIVAGTMIRSKLGRRLVVQFLGELADQQEGDDDQDDDGVSYTCQLVGKINSRGIWFGDDPFAFSVPLLMMQLSLISIFSRSLYGLLKPFGQPSVVSHILGGVMLGPSILGRTTFASSVFPAKGKGVFDTFALFGFMLFIFLIGVKTDPSVVLKSGKRTLAIGVLGFFLPFALSGFTAFMLNQFLSLDYGVAKALPSLVAMQSMTAFPVIACFLAELEILNSEIGRLASASSLICDVCHWSIMSVKYVVHLATTKSLRTSFGSFFSMVLLVSFIVFGIRPAALWAIQRTPEGRPVKEIYISAAVVALLSCGFIAETIGLSAFLASFLLGLVIPDGPPLGATLVERLDCFVSVLLMPTFFTTSGLKMDVFAIKSLKNVGAIQSIVLVAFVGKLVGTTLPPLLLRMPIRDALSLGLIMNSKGIVELAMLNHWRMTDVMNEECFAAAIISVVVVTGVISPIVKLLYDPSRRFVAYKRRTILHNRHNEELRILACIHNEENIPATLSLLNASNPTKESPINLCILHLVKLVGRASSILVAHPPREKSSDGPTKSERIFGVFRNFEQKNQDSLVLHCYKGVSPYSTMHNDVCSLALEKRITFIIIPFHKQWKPWGRVETSHAFRQLNKNVLEKAPCSVGILIEHSSRQKYFRSNYVETSYYRVAVLFFGGADDREALAYAGRMSQRPIVLLTLIRFSSSMDIVGGTDRSKMLDGDILNDFRSKAQRYERVSYQEEEVTDASDVIKLLRCMENGYDLILVGRRHGESTLMQELRKCSESADLGTIGNILATADFRCGSLILVVQQQTKVWGLRDPEESTRLRRIKL</sequence>
<feature type="transmembrane region" description="Helical" evidence="10">
    <location>
        <begin position="170"/>
        <end position="190"/>
    </location>
</feature>
<feature type="transmembrane region" description="Helical" evidence="10">
    <location>
        <begin position="484"/>
        <end position="506"/>
    </location>
</feature>